<evidence type="ECO:0000313" key="6">
    <source>
        <dbReference type="Proteomes" id="UP000694867"/>
    </source>
</evidence>
<keyword evidence="6" id="KW-1185">Reference proteome</keyword>
<evidence type="ECO:0000256" key="5">
    <source>
        <dbReference type="ARBA" id="ARBA00023186"/>
    </source>
</evidence>
<dbReference type="AlphaFoldDB" id="A0AAJ6VWF5"/>
<evidence type="ECO:0000313" key="7">
    <source>
        <dbReference type="RefSeq" id="XP_003741540.1"/>
    </source>
</evidence>
<reference evidence="7" key="1">
    <citation type="submission" date="2025-08" db="UniProtKB">
        <authorList>
            <consortium name="RefSeq"/>
        </authorList>
    </citation>
    <scope>IDENTIFICATION</scope>
</reference>
<organism evidence="6 7">
    <name type="scientific">Galendromus occidentalis</name>
    <name type="common">western predatory mite</name>
    <dbReference type="NCBI Taxonomy" id="34638"/>
    <lineage>
        <taxon>Eukaryota</taxon>
        <taxon>Metazoa</taxon>
        <taxon>Ecdysozoa</taxon>
        <taxon>Arthropoda</taxon>
        <taxon>Chelicerata</taxon>
        <taxon>Arachnida</taxon>
        <taxon>Acari</taxon>
        <taxon>Parasitiformes</taxon>
        <taxon>Mesostigmata</taxon>
        <taxon>Gamasina</taxon>
        <taxon>Phytoseioidea</taxon>
        <taxon>Phytoseiidae</taxon>
        <taxon>Typhlodrominae</taxon>
        <taxon>Galendromus</taxon>
    </lineage>
</organism>
<dbReference type="InterPro" id="IPR042272">
    <property type="entry name" value="ATP12_ATP_synth-F1-assembly_N"/>
</dbReference>
<protein>
    <submittedName>
        <fullName evidence="7">ATP synthase mitochondrial F1 complex assembly factor 2</fullName>
    </submittedName>
</protein>
<dbReference type="Pfam" id="PF07542">
    <property type="entry name" value="ATP12"/>
    <property type="match status" value="1"/>
</dbReference>
<dbReference type="GO" id="GO:0033615">
    <property type="term" value="P:mitochondrial proton-transporting ATP synthase complex assembly"/>
    <property type="evidence" value="ECO:0007669"/>
    <property type="project" value="TreeGrafter"/>
</dbReference>
<dbReference type="RefSeq" id="XP_003741540.1">
    <property type="nucleotide sequence ID" value="XM_003741492.1"/>
</dbReference>
<keyword evidence="3" id="KW-0809">Transit peptide</keyword>
<accession>A0AAJ6VWF5</accession>
<name>A0AAJ6VWF5_9ACAR</name>
<comment type="subcellular location">
    <subcellularLocation>
        <location evidence="1">Mitochondrion</location>
    </subcellularLocation>
</comment>
<dbReference type="PANTHER" id="PTHR21013">
    <property type="entry name" value="ATP SYNTHASE MITOCHONDRIAL F1 COMPLEX ASSEMBLY FACTOR 2/ATP12 PROTEIN, MITOCHONDRIAL PRECURSOR"/>
    <property type="match status" value="1"/>
</dbReference>
<dbReference type="Gene3D" id="1.10.3580.10">
    <property type="entry name" value="ATP12 ATPase"/>
    <property type="match status" value="1"/>
</dbReference>
<dbReference type="Gene3D" id="3.30.2180.10">
    <property type="entry name" value="ATP12-like"/>
    <property type="match status" value="1"/>
</dbReference>
<gene>
    <name evidence="7" type="primary">LOC100907884</name>
</gene>
<dbReference type="Proteomes" id="UP000694867">
    <property type="component" value="Unplaced"/>
</dbReference>
<sequence length="269" mass="30579">MQRRLVCSVASALRVRGMSSLPKPKKFYKNVSIVKSIDGWEVNLDDRKLKTPAGKLLTVPNEAIAAAIATEWAIQKNTIERHAMHLTSLANTSIDNPHNKTAEQLCEEIVEFLEHDSLLFRMPKSENAELYELQCEKWDPILEWFSERHQVKFEPSMDIVSPEIPATSVLAVYKDLFSHSRAALFGMQFAVEGLKSLILAQAAIDRVVTVDEAVDLSRLETDFQIKKWGSVEWSHELDKQQVKARLAASVLYFQLCEESVDVKTKPQKR</sequence>
<evidence type="ECO:0000256" key="1">
    <source>
        <dbReference type="ARBA" id="ARBA00004173"/>
    </source>
</evidence>
<dbReference type="InterPro" id="IPR023335">
    <property type="entry name" value="ATP12_ortho_dom_sf"/>
</dbReference>
<evidence type="ECO:0000256" key="2">
    <source>
        <dbReference type="ARBA" id="ARBA00008231"/>
    </source>
</evidence>
<dbReference type="PANTHER" id="PTHR21013:SF10">
    <property type="entry name" value="ATP SYNTHASE MITOCHONDRIAL F1 COMPLEX ASSEMBLY FACTOR 2"/>
    <property type="match status" value="1"/>
</dbReference>
<dbReference type="SUPFAM" id="SSF160909">
    <property type="entry name" value="ATP12-like"/>
    <property type="match status" value="1"/>
</dbReference>
<proteinExistence type="inferred from homology"/>
<dbReference type="KEGG" id="goe:100907884"/>
<comment type="similarity">
    <text evidence="2">Belongs to the ATP12 family.</text>
</comment>
<keyword evidence="5" id="KW-0143">Chaperone</keyword>
<dbReference type="InterPro" id="IPR011419">
    <property type="entry name" value="ATP12_ATP_synth-F1-assembly"/>
</dbReference>
<keyword evidence="4" id="KW-0496">Mitochondrion</keyword>
<evidence type="ECO:0000256" key="4">
    <source>
        <dbReference type="ARBA" id="ARBA00023128"/>
    </source>
</evidence>
<dbReference type="GO" id="GO:0005739">
    <property type="term" value="C:mitochondrion"/>
    <property type="evidence" value="ECO:0007669"/>
    <property type="project" value="UniProtKB-SubCell"/>
</dbReference>
<dbReference type="GeneID" id="100907884"/>
<evidence type="ECO:0000256" key="3">
    <source>
        <dbReference type="ARBA" id="ARBA00022946"/>
    </source>
</evidence>